<organism evidence="1 2">
    <name type="scientific">Roseateles asaccharophilus</name>
    <dbReference type="NCBI Taxonomy" id="582607"/>
    <lineage>
        <taxon>Bacteria</taxon>
        <taxon>Pseudomonadati</taxon>
        <taxon>Pseudomonadota</taxon>
        <taxon>Betaproteobacteria</taxon>
        <taxon>Burkholderiales</taxon>
        <taxon>Sphaerotilaceae</taxon>
        <taxon>Roseateles</taxon>
    </lineage>
</organism>
<dbReference type="RefSeq" id="WP_133602157.1">
    <property type="nucleotide sequence ID" value="NZ_JAUFPJ010000001.1"/>
</dbReference>
<evidence type="ECO:0000313" key="1">
    <source>
        <dbReference type="EMBL" id="TDP13262.1"/>
    </source>
</evidence>
<dbReference type="EMBL" id="SNXE01000001">
    <property type="protein sequence ID" value="TDP13262.1"/>
    <property type="molecule type" value="Genomic_DNA"/>
</dbReference>
<gene>
    <name evidence="1" type="ORF">DFR39_101737</name>
</gene>
<dbReference type="Proteomes" id="UP000295357">
    <property type="component" value="Unassembled WGS sequence"/>
</dbReference>
<reference evidence="1 2" key="1">
    <citation type="submission" date="2019-03" db="EMBL/GenBank/DDBJ databases">
        <title>Genomic Encyclopedia of Type Strains, Phase IV (KMG-IV): sequencing the most valuable type-strain genomes for metagenomic binning, comparative biology and taxonomic classification.</title>
        <authorList>
            <person name="Goeker M."/>
        </authorList>
    </citation>
    <scope>NUCLEOTIDE SEQUENCE [LARGE SCALE GENOMIC DNA]</scope>
    <source>
        <strain evidence="1 2">DSM 25082</strain>
    </source>
</reference>
<sequence length="104" mass="10957">MKLALHAFAHSCVAGLGAVLAWGSVLAMADYISTPQHPVMVLERVVIVGKSQRPSAEQAAPVVTARLPRVLIEGRSSGWSQPASLLALDCGKSLRPQQEAVAQC</sequence>
<keyword evidence="2" id="KW-1185">Reference proteome</keyword>
<dbReference type="AlphaFoldDB" id="A0A4R6NBA4"/>
<accession>A0A4R6NBA4</accession>
<proteinExistence type="predicted"/>
<comment type="caution">
    <text evidence="1">The sequence shown here is derived from an EMBL/GenBank/DDBJ whole genome shotgun (WGS) entry which is preliminary data.</text>
</comment>
<evidence type="ECO:0000313" key="2">
    <source>
        <dbReference type="Proteomes" id="UP000295357"/>
    </source>
</evidence>
<protein>
    <submittedName>
        <fullName evidence="1">Uncharacterized protein</fullName>
    </submittedName>
</protein>
<name>A0A4R6NBA4_9BURK</name>